<feature type="transmembrane region" description="Helical" evidence="5">
    <location>
        <begin position="272"/>
        <end position="300"/>
    </location>
</feature>
<keyword evidence="6" id="KW-0808">Transferase</keyword>
<evidence type="ECO:0000256" key="1">
    <source>
        <dbReference type="ARBA" id="ARBA00004141"/>
    </source>
</evidence>
<dbReference type="EC" id="2.5.1.74" evidence="6"/>
<dbReference type="Proteomes" id="UP001177295">
    <property type="component" value="Chromosome"/>
</dbReference>
<evidence type="ECO:0000256" key="5">
    <source>
        <dbReference type="SAM" id="Phobius"/>
    </source>
</evidence>
<dbReference type="InterPro" id="IPR000537">
    <property type="entry name" value="UbiA_prenyltransferase"/>
</dbReference>
<organism evidence="6 7">
    <name type="scientific">Candidatus Southlakia epibionticum</name>
    <dbReference type="NCBI Taxonomy" id="3043284"/>
    <lineage>
        <taxon>Bacteria</taxon>
        <taxon>Candidatus Saccharimonadota</taxon>
        <taxon>Candidatus Saccharimonadia</taxon>
        <taxon>Candidatus Saccharimonadales</taxon>
        <taxon>Candidatus Saccharimonadaceae</taxon>
        <taxon>Candidatus Southlakia</taxon>
    </lineage>
</organism>
<dbReference type="GO" id="GO:0046428">
    <property type="term" value="F:1,4-dihydroxy-2-naphthoate polyprenyltransferase activity"/>
    <property type="evidence" value="ECO:0007669"/>
    <property type="project" value="UniProtKB-EC"/>
</dbReference>
<feature type="transmembrane region" description="Helical" evidence="5">
    <location>
        <begin position="242"/>
        <end position="260"/>
    </location>
</feature>
<evidence type="ECO:0000256" key="2">
    <source>
        <dbReference type="ARBA" id="ARBA00022692"/>
    </source>
</evidence>
<proteinExistence type="predicted"/>
<name>A0ABY8WWY9_9BACT</name>
<keyword evidence="7" id="KW-1185">Reference proteome</keyword>
<gene>
    <name evidence="6" type="primary">menA</name>
    <name evidence="6" type="ORF">SEML1_0866</name>
</gene>
<evidence type="ECO:0000256" key="4">
    <source>
        <dbReference type="ARBA" id="ARBA00023136"/>
    </source>
</evidence>
<dbReference type="PANTHER" id="PTHR42723">
    <property type="entry name" value="CHLOROPHYLL SYNTHASE"/>
    <property type="match status" value="1"/>
</dbReference>
<feature type="transmembrane region" description="Helical" evidence="5">
    <location>
        <begin position="217"/>
        <end position="236"/>
    </location>
</feature>
<protein>
    <submittedName>
        <fullName evidence="6">1,4-dihydroxy-2-naphthoate octaprenyltransferase</fullName>
        <ecNumber evidence="6">2.5.1.74</ecNumber>
    </submittedName>
</protein>
<comment type="subcellular location">
    <subcellularLocation>
        <location evidence="1">Membrane</location>
        <topology evidence="1">Multi-pass membrane protein</topology>
    </subcellularLocation>
</comment>
<feature type="transmembrane region" description="Helical" evidence="5">
    <location>
        <begin position="17"/>
        <end position="36"/>
    </location>
</feature>
<evidence type="ECO:0000313" key="6">
    <source>
        <dbReference type="EMBL" id="WIO46461.1"/>
    </source>
</evidence>
<keyword evidence="2 5" id="KW-0812">Transmembrane</keyword>
<feature type="transmembrane region" description="Helical" evidence="5">
    <location>
        <begin position="173"/>
        <end position="192"/>
    </location>
</feature>
<keyword evidence="3 5" id="KW-1133">Transmembrane helix</keyword>
<dbReference type="RefSeq" id="WP_376753986.1">
    <property type="nucleotide sequence ID" value="NZ_CP124550.1"/>
</dbReference>
<dbReference type="InterPro" id="IPR050475">
    <property type="entry name" value="Prenyltransferase_related"/>
</dbReference>
<dbReference type="EMBL" id="CP124550">
    <property type="protein sequence ID" value="WIO46461.1"/>
    <property type="molecule type" value="Genomic_DNA"/>
</dbReference>
<dbReference type="CDD" id="cd13956">
    <property type="entry name" value="PT_UbiA"/>
    <property type="match status" value="1"/>
</dbReference>
<accession>A0ABY8WWY9</accession>
<evidence type="ECO:0000256" key="3">
    <source>
        <dbReference type="ARBA" id="ARBA00022989"/>
    </source>
</evidence>
<feature type="transmembrane region" description="Helical" evidence="5">
    <location>
        <begin position="106"/>
        <end position="133"/>
    </location>
</feature>
<feature type="transmembrane region" description="Helical" evidence="5">
    <location>
        <begin position="145"/>
        <end position="167"/>
    </location>
</feature>
<dbReference type="PANTHER" id="PTHR42723:SF1">
    <property type="entry name" value="CHLOROPHYLL SYNTHASE, CHLOROPLASTIC"/>
    <property type="match status" value="1"/>
</dbReference>
<dbReference type="Gene3D" id="1.10.357.140">
    <property type="entry name" value="UbiA prenyltransferase"/>
    <property type="match status" value="1"/>
</dbReference>
<reference evidence="6 7" key="1">
    <citation type="journal article" date="2023" name="Cell">
        <title>Genetic manipulation of Patescibacteria provides mechanistic insights into microbial dark matter and the epibiotic lifestyle.</title>
        <authorList>
            <person name="Wang Y."/>
            <person name="Gallagher L.A."/>
            <person name="Andrade P.A."/>
            <person name="Liu A."/>
            <person name="Humphreys I.R."/>
            <person name="Turkarslan S."/>
            <person name="Cutler K.J."/>
            <person name="Arrieta-Ortiz M.L."/>
            <person name="Li Y."/>
            <person name="Radey M.C."/>
            <person name="McLean J.S."/>
            <person name="Cong Q."/>
            <person name="Baker D."/>
            <person name="Baliga N.S."/>
            <person name="Peterson S.B."/>
            <person name="Mougous J.D."/>
        </authorList>
    </citation>
    <scope>NUCLEOTIDE SEQUENCE [LARGE SCALE GENOMIC DNA]</scope>
    <source>
        <strain evidence="6 7">ML1</strain>
    </source>
</reference>
<sequence>MSIVIILRYGRVLWQLLRPKTATLLILQTLLVWMIVCGDLPSWWQLTVIVVLISCWYMHAVAVNDLSDYEVDMINLTHRDDASDRPLVNQSSDSKTLWTILHFLEIILIGLWAAIDMRSVWCAVVLLFLNYAYSMRPFRISARGVLALLLLPVGYVLYPAGLVYMLGKSHMTVEIMISIAGLFMLFMGRLFLKDFRDEKGDRATGKRTFLVCHGPKATLIISGGLMAIGVAAMWLASHHFQIGLGLIASSVIGGAWWCLWRCCYEHVLADQLVYIALAGRLMSWWVFMLLLAGLLSIYHVPMVQSVYLLAVAAAMFAMALWWLYSSKHDKTCIAPKSHVKRNESHNSSN</sequence>
<feature type="transmembrane region" description="Helical" evidence="5">
    <location>
        <begin position="306"/>
        <end position="324"/>
    </location>
</feature>
<keyword evidence="4 5" id="KW-0472">Membrane</keyword>
<dbReference type="InterPro" id="IPR044878">
    <property type="entry name" value="UbiA_sf"/>
</dbReference>
<dbReference type="Pfam" id="PF01040">
    <property type="entry name" value="UbiA"/>
    <property type="match status" value="1"/>
</dbReference>
<evidence type="ECO:0000313" key="7">
    <source>
        <dbReference type="Proteomes" id="UP001177295"/>
    </source>
</evidence>